<proteinExistence type="predicted"/>
<protein>
    <submittedName>
        <fullName evidence="2">Uncharacterized protein</fullName>
    </submittedName>
</protein>
<name>A0A3B0WD83_9ZZZZ</name>
<accession>A0A3B0WD83</accession>
<evidence type="ECO:0000256" key="1">
    <source>
        <dbReference type="SAM" id="Phobius"/>
    </source>
</evidence>
<evidence type="ECO:0000313" key="2">
    <source>
        <dbReference type="EMBL" id="VAW42526.1"/>
    </source>
</evidence>
<gene>
    <name evidence="2" type="ORF">MNBD_DELTA03-1854</name>
</gene>
<keyword evidence="1" id="KW-1133">Transmembrane helix</keyword>
<feature type="transmembrane region" description="Helical" evidence="1">
    <location>
        <begin position="89"/>
        <end position="112"/>
    </location>
</feature>
<reference evidence="2" key="1">
    <citation type="submission" date="2018-06" db="EMBL/GenBank/DDBJ databases">
        <authorList>
            <person name="Zhirakovskaya E."/>
        </authorList>
    </citation>
    <scope>NUCLEOTIDE SEQUENCE</scope>
</reference>
<keyword evidence="1" id="KW-0472">Membrane</keyword>
<feature type="transmembrane region" description="Helical" evidence="1">
    <location>
        <begin position="41"/>
        <end position="69"/>
    </location>
</feature>
<sequence>MKNFASLLIQKAIIRISRLTFVRQAIAEEADLSAFRERPSLMVITGVFLICFSFLIGWPAVAALGALAIHFGKPMIVVIGGPLTYGLSHLVFMLGMYISGGTYTVIFFRWLTRIVMERLLERWLPDTPVTDLL</sequence>
<dbReference type="EMBL" id="UOEX01000452">
    <property type="protein sequence ID" value="VAW42526.1"/>
    <property type="molecule type" value="Genomic_DNA"/>
</dbReference>
<organism evidence="2">
    <name type="scientific">hydrothermal vent metagenome</name>
    <dbReference type="NCBI Taxonomy" id="652676"/>
    <lineage>
        <taxon>unclassified sequences</taxon>
        <taxon>metagenomes</taxon>
        <taxon>ecological metagenomes</taxon>
    </lineage>
</organism>
<keyword evidence="1" id="KW-0812">Transmembrane</keyword>
<dbReference type="AlphaFoldDB" id="A0A3B0WD83"/>